<feature type="domain" description="6-phosphogluconate dehydrogenase C-terminal" evidence="13">
    <location>
        <begin position="186"/>
        <end position="466"/>
    </location>
</feature>
<dbReference type="PIRSF" id="PIRSF000109">
    <property type="entry name" value="6PGD"/>
    <property type="match status" value="1"/>
</dbReference>
<dbReference type="EC" id="1.1.1.44" evidence="5 11"/>
<dbReference type="Pfam" id="PF00393">
    <property type="entry name" value="6PGD"/>
    <property type="match status" value="1"/>
</dbReference>
<comment type="similarity">
    <text evidence="3 11 12">Belongs to the 6-phosphogluconate dehydrogenase family.</text>
</comment>
<gene>
    <name evidence="14" type="primary">gndA</name>
    <name evidence="14" type="ORF">AABB81_05855</name>
</gene>
<dbReference type="PRINTS" id="PR00076">
    <property type="entry name" value="6PGDHDRGNASE"/>
</dbReference>
<dbReference type="InterPro" id="IPR006183">
    <property type="entry name" value="Pgluconate_DH"/>
</dbReference>
<dbReference type="RefSeq" id="WP_342159234.1">
    <property type="nucleotide sequence ID" value="NZ_JBCDNA010000001.1"/>
</dbReference>
<dbReference type="EMBL" id="JBCDNA010000001">
    <property type="protein sequence ID" value="MEL4455412.1"/>
    <property type="molecule type" value="Genomic_DNA"/>
</dbReference>
<dbReference type="PANTHER" id="PTHR11811">
    <property type="entry name" value="6-PHOSPHOGLUCONATE DEHYDROGENASE"/>
    <property type="match status" value="1"/>
</dbReference>
<dbReference type="Gene3D" id="1.10.1040.10">
    <property type="entry name" value="N-(1-d-carboxylethyl)-l-norvaline Dehydrogenase, domain 2"/>
    <property type="match status" value="1"/>
</dbReference>
<organism evidence="14 15">
    <name type="scientific">Lutimonas vermicola</name>
    <dbReference type="NCBI Taxonomy" id="414288"/>
    <lineage>
        <taxon>Bacteria</taxon>
        <taxon>Pseudomonadati</taxon>
        <taxon>Bacteroidota</taxon>
        <taxon>Flavobacteriia</taxon>
        <taxon>Flavobacteriales</taxon>
        <taxon>Flavobacteriaceae</taxon>
        <taxon>Lutimonas</taxon>
    </lineage>
</organism>
<evidence type="ECO:0000256" key="5">
    <source>
        <dbReference type="ARBA" id="ARBA00013011"/>
    </source>
</evidence>
<dbReference type="SMART" id="SM01350">
    <property type="entry name" value="6PGD"/>
    <property type="match status" value="1"/>
</dbReference>
<name>A0ABU9L1D3_9FLAO</name>
<dbReference type="InterPro" id="IPR006115">
    <property type="entry name" value="6PGDH_NADP-bd"/>
</dbReference>
<dbReference type="InterPro" id="IPR036291">
    <property type="entry name" value="NAD(P)-bd_dom_sf"/>
</dbReference>
<evidence type="ECO:0000256" key="10">
    <source>
        <dbReference type="ARBA" id="ARBA00048640"/>
    </source>
</evidence>
<dbReference type="InterPro" id="IPR006113">
    <property type="entry name" value="6PGDH_Gnd/GntZ"/>
</dbReference>
<evidence type="ECO:0000256" key="7">
    <source>
        <dbReference type="ARBA" id="ARBA00023002"/>
    </source>
</evidence>
<evidence type="ECO:0000256" key="1">
    <source>
        <dbReference type="ARBA" id="ARBA00002526"/>
    </source>
</evidence>
<evidence type="ECO:0000256" key="9">
    <source>
        <dbReference type="ARBA" id="ARBA00023126"/>
    </source>
</evidence>
<sequence>MSSKKSDFGVFGLGVMGSSISLNIADKGYELSVYNRADSGEEEVVKNFISANADRPNIKGFTDLKLFIDSMARPRKILIMIKAGPAVDLVLNSLIPMLSEGDIIIDGGNSHYLNTKRRFDLAQSQGIEFIGAGISGGEEGARKGPSIMPGGRKESYAYVSEILEAIAAKDDFGKTCCTYIGPDGSGHFIKMVHNGIEYVEMQLLAELYGLMSKRMTNDEIAAVFESWNKGKLSSYLLEITILILRKKEGSSYLIDMILDKAGNKGTGSWSSKAAFDLGIPNTMMSAAVFARYISSFKEVRENMSKLVRTDSNMEQELNISILEKSYEFARLVNHQQGFKLMQQASESYGWNLDFSEIARIWSNGCIIKSHLMNILYKEFQTKEDLFEMETVNKALVKGESATREILMTALRSRFSLHCFSAAYHYWVDMTTERLPANLIQAQRDFFGAHTYQRIDAPESDFYHTKW</sequence>
<evidence type="ECO:0000256" key="3">
    <source>
        <dbReference type="ARBA" id="ARBA00008419"/>
    </source>
</evidence>
<dbReference type="Gene3D" id="3.40.50.720">
    <property type="entry name" value="NAD(P)-binding Rossmann-like Domain"/>
    <property type="match status" value="1"/>
</dbReference>
<reference evidence="14 15" key="1">
    <citation type="submission" date="2024-04" db="EMBL/GenBank/DDBJ databases">
        <title>whole genome sequencing of Lutimonas vermicola strain IMCC1616.</title>
        <authorList>
            <person name="Bae S.S."/>
        </authorList>
    </citation>
    <scope>NUCLEOTIDE SEQUENCE [LARGE SCALE GENOMIC DNA]</scope>
    <source>
        <strain evidence="14 15">IMCC1616</strain>
    </source>
</reference>
<dbReference type="InterPro" id="IPR008927">
    <property type="entry name" value="6-PGluconate_DH-like_C_sf"/>
</dbReference>
<evidence type="ECO:0000313" key="14">
    <source>
        <dbReference type="EMBL" id="MEL4455412.1"/>
    </source>
</evidence>
<comment type="catalytic activity">
    <reaction evidence="10 11 12">
        <text>6-phospho-D-gluconate + NADP(+) = D-ribulose 5-phosphate + CO2 + NADPH</text>
        <dbReference type="Rhea" id="RHEA:10116"/>
        <dbReference type="ChEBI" id="CHEBI:16526"/>
        <dbReference type="ChEBI" id="CHEBI:57783"/>
        <dbReference type="ChEBI" id="CHEBI:58121"/>
        <dbReference type="ChEBI" id="CHEBI:58349"/>
        <dbReference type="ChEBI" id="CHEBI:58759"/>
        <dbReference type="EC" id="1.1.1.44"/>
    </reaction>
</comment>
<proteinExistence type="inferred from homology"/>
<evidence type="ECO:0000259" key="13">
    <source>
        <dbReference type="SMART" id="SM01350"/>
    </source>
</evidence>
<keyword evidence="7 11" id="KW-0560">Oxidoreductase</keyword>
<comment type="pathway">
    <text evidence="2 11 12">Carbohydrate degradation; pentose phosphate pathway; D-ribulose 5-phosphate from D-glucose 6-phosphate (oxidative stage): step 3/3.</text>
</comment>
<dbReference type="SUPFAM" id="SSF51735">
    <property type="entry name" value="NAD(P)-binding Rossmann-fold domains"/>
    <property type="match status" value="1"/>
</dbReference>
<dbReference type="InterPro" id="IPR006184">
    <property type="entry name" value="6PGdom_BS"/>
</dbReference>
<evidence type="ECO:0000256" key="8">
    <source>
        <dbReference type="ARBA" id="ARBA00023064"/>
    </source>
</evidence>
<dbReference type="Pfam" id="PF03446">
    <property type="entry name" value="NAD_binding_2"/>
    <property type="match status" value="1"/>
</dbReference>
<dbReference type="Proteomes" id="UP001474120">
    <property type="component" value="Unassembled WGS sequence"/>
</dbReference>
<evidence type="ECO:0000256" key="6">
    <source>
        <dbReference type="ARBA" id="ARBA00018193"/>
    </source>
</evidence>
<evidence type="ECO:0000256" key="12">
    <source>
        <dbReference type="RuleBase" id="RU000485"/>
    </source>
</evidence>
<dbReference type="InterPro" id="IPR006114">
    <property type="entry name" value="6PGDH_C"/>
</dbReference>
<evidence type="ECO:0000313" key="15">
    <source>
        <dbReference type="Proteomes" id="UP001474120"/>
    </source>
</evidence>
<dbReference type="InterPro" id="IPR013328">
    <property type="entry name" value="6PGD_dom2"/>
</dbReference>
<keyword evidence="9 11" id="KW-0570">Pentose shunt</keyword>
<evidence type="ECO:0000256" key="4">
    <source>
        <dbReference type="ARBA" id="ARBA00011738"/>
    </source>
</evidence>
<comment type="function">
    <text evidence="1 11">Catalyzes the oxidative decarboxylation of 6-phosphogluconate to ribulose 5-phosphate and CO(2), with concomitant reduction of NADP to NADPH.</text>
</comment>
<protein>
    <recommendedName>
        <fullName evidence="6 11">6-phosphogluconate dehydrogenase, decarboxylating</fullName>
        <ecNumber evidence="5 11">1.1.1.44</ecNumber>
    </recommendedName>
</protein>
<keyword evidence="8 12" id="KW-0311">Gluconate utilization</keyword>
<dbReference type="SUPFAM" id="SSF48179">
    <property type="entry name" value="6-phosphogluconate dehydrogenase C-terminal domain-like"/>
    <property type="match status" value="1"/>
</dbReference>
<dbReference type="PROSITE" id="PS00461">
    <property type="entry name" value="6PGD"/>
    <property type="match status" value="1"/>
</dbReference>
<keyword evidence="11 12" id="KW-0521">NADP</keyword>
<dbReference type="NCBIfam" id="NF006765">
    <property type="entry name" value="PRK09287.1"/>
    <property type="match status" value="1"/>
</dbReference>
<accession>A0ABU9L1D3</accession>
<comment type="subunit">
    <text evidence="4 11">Homodimer.</text>
</comment>
<comment type="caution">
    <text evidence="14">The sequence shown here is derived from an EMBL/GenBank/DDBJ whole genome shotgun (WGS) entry which is preliminary data.</text>
</comment>
<evidence type="ECO:0000256" key="11">
    <source>
        <dbReference type="PIRNR" id="PIRNR000109"/>
    </source>
</evidence>
<dbReference type="NCBIfam" id="TIGR00873">
    <property type="entry name" value="gnd"/>
    <property type="match status" value="1"/>
</dbReference>
<keyword evidence="15" id="KW-1185">Reference proteome</keyword>
<dbReference type="Gene3D" id="1.20.5.320">
    <property type="entry name" value="6-Phosphogluconate Dehydrogenase, domain 3"/>
    <property type="match status" value="1"/>
</dbReference>
<evidence type="ECO:0000256" key="2">
    <source>
        <dbReference type="ARBA" id="ARBA00004874"/>
    </source>
</evidence>
<dbReference type="GO" id="GO:0004616">
    <property type="term" value="F:phosphogluconate dehydrogenase (decarboxylating) activity"/>
    <property type="evidence" value="ECO:0007669"/>
    <property type="project" value="UniProtKB-EC"/>
</dbReference>